<dbReference type="CDD" id="cd14014">
    <property type="entry name" value="STKc_PknB_like"/>
    <property type="match status" value="1"/>
</dbReference>
<accession>K6W603</accession>
<evidence type="ECO:0000256" key="7">
    <source>
        <dbReference type="ARBA" id="ARBA00047899"/>
    </source>
</evidence>
<feature type="domain" description="Protein kinase" evidence="10">
    <location>
        <begin position="12"/>
        <end position="250"/>
    </location>
</feature>
<dbReference type="SUPFAM" id="SSF56112">
    <property type="entry name" value="Protein kinase-like (PK-like)"/>
    <property type="match status" value="1"/>
</dbReference>
<evidence type="ECO:0000256" key="4">
    <source>
        <dbReference type="ARBA" id="ARBA00022741"/>
    </source>
</evidence>
<comment type="catalytic activity">
    <reaction evidence="7">
        <text>L-threonyl-[protein] + ATP = O-phospho-L-threonyl-[protein] + ADP + H(+)</text>
        <dbReference type="Rhea" id="RHEA:46608"/>
        <dbReference type="Rhea" id="RHEA-COMP:11060"/>
        <dbReference type="Rhea" id="RHEA-COMP:11605"/>
        <dbReference type="ChEBI" id="CHEBI:15378"/>
        <dbReference type="ChEBI" id="CHEBI:30013"/>
        <dbReference type="ChEBI" id="CHEBI:30616"/>
        <dbReference type="ChEBI" id="CHEBI:61977"/>
        <dbReference type="ChEBI" id="CHEBI:456216"/>
        <dbReference type="EC" id="2.7.11.1"/>
    </reaction>
</comment>
<evidence type="ECO:0000256" key="8">
    <source>
        <dbReference type="ARBA" id="ARBA00048679"/>
    </source>
</evidence>
<dbReference type="GO" id="GO:0005524">
    <property type="term" value="F:ATP binding"/>
    <property type="evidence" value="ECO:0007669"/>
    <property type="project" value="UniProtKB-KW"/>
</dbReference>
<dbReference type="EMBL" id="BAGZ01000005">
    <property type="protein sequence ID" value="GAB77257.1"/>
    <property type="molecule type" value="Genomic_DNA"/>
</dbReference>
<dbReference type="Pfam" id="PF00069">
    <property type="entry name" value="Pkinase"/>
    <property type="match status" value="1"/>
</dbReference>
<protein>
    <recommendedName>
        <fullName evidence="1">non-specific serine/threonine protein kinase</fullName>
        <ecNumber evidence="1">2.7.11.1</ecNumber>
    </recommendedName>
</protein>
<dbReference type="eggNOG" id="COG0515">
    <property type="taxonomic scope" value="Bacteria"/>
</dbReference>
<evidence type="ECO:0000256" key="5">
    <source>
        <dbReference type="ARBA" id="ARBA00022777"/>
    </source>
</evidence>
<name>K6W603_9MICO</name>
<dbReference type="InterPro" id="IPR008266">
    <property type="entry name" value="Tyr_kinase_AS"/>
</dbReference>
<dbReference type="PANTHER" id="PTHR43671:SF98">
    <property type="entry name" value="SERINE_THREONINE-PROTEIN KINASE NEK11"/>
    <property type="match status" value="1"/>
</dbReference>
<dbReference type="PROSITE" id="PS00109">
    <property type="entry name" value="PROTEIN_KINASE_TYR"/>
    <property type="match status" value="1"/>
</dbReference>
<evidence type="ECO:0000256" key="1">
    <source>
        <dbReference type="ARBA" id="ARBA00012513"/>
    </source>
</evidence>
<dbReference type="InterPro" id="IPR000719">
    <property type="entry name" value="Prot_kinase_dom"/>
</dbReference>
<comment type="caution">
    <text evidence="11">The sequence shown here is derived from an EMBL/GenBank/DDBJ whole genome shotgun (WGS) entry which is preliminary data.</text>
</comment>
<sequence>MDHLPQPTLPGFTVHTLRGRGATSTVYSARRDLDGWICAIKVFSDGSDAQDAAVREVTALSGVRVTGLIRMHDVMTTEDGRTALVLDLVEGGSLREIIKDRGKLTLREALGVARTVLSVLASVHARDVVHADLSPSNILVSADGRAVVGDLGSSRFLGETECPSTISGTRGFIAPELLMGGSPSTASDIYAFGASMWTMLTGQLPGGLLEEPEDIPECPIAMRDLLRDCLATEPGRRPTAREAQSLCEMLGPDEPLSLPDGPDLGGRLTHRLHWQAEEVKDLPSAVLAASSSITERVVADRSVTKAEGRHRDGQDPHPVIVFVSACVRVLLSAPSRIAVSAVLGVCAGLGLWWGISRPEIVETVSIERAAAENQEKRPTAPTASVSPTSSPRTAPSVEKSNSAPTPGRSSRSLAVVPNSTDVDPTTAPKESVPETSRVLSEVLNARAAAYASAELPALADCYVPDSPEYETATSDVERLRRAGLRYRGLGYVVREVSPAPPSGKDDQRMTVHATVDTKPYRIVSQIGDGNGVEVPAEQGVHLSYQLQRTPAGWRLFGIGQ</sequence>
<feature type="region of interest" description="Disordered" evidence="9">
    <location>
        <begin position="371"/>
        <end position="436"/>
    </location>
</feature>
<comment type="catalytic activity">
    <reaction evidence="8">
        <text>L-seryl-[protein] + ATP = O-phospho-L-seryl-[protein] + ADP + H(+)</text>
        <dbReference type="Rhea" id="RHEA:17989"/>
        <dbReference type="Rhea" id="RHEA-COMP:9863"/>
        <dbReference type="Rhea" id="RHEA-COMP:11604"/>
        <dbReference type="ChEBI" id="CHEBI:15378"/>
        <dbReference type="ChEBI" id="CHEBI:29999"/>
        <dbReference type="ChEBI" id="CHEBI:30616"/>
        <dbReference type="ChEBI" id="CHEBI:83421"/>
        <dbReference type="ChEBI" id="CHEBI:456216"/>
        <dbReference type="EC" id="2.7.11.1"/>
    </reaction>
</comment>
<evidence type="ECO:0000256" key="6">
    <source>
        <dbReference type="ARBA" id="ARBA00022840"/>
    </source>
</evidence>
<evidence type="ECO:0000313" key="12">
    <source>
        <dbReference type="Proteomes" id="UP000008495"/>
    </source>
</evidence>
<dbReference type="GO" id="GO:0004674">
    <property type="term" value="F:protein serine/threonine kinase activity"/>
    <property type="evidence" value="ECO:0007669"/>
    <property type="project" value="UniProtKB-KW"/>
</dbReference>
<keyword evidence="2 11" id="KW-0723">Serine/threonine-protein kinase</keyword>
<keyword evidence="3" id="KW-0808">Transferase</keyword>
<dbReference type="RefSeq" id="WP_006502009.1">
    <property type="nucleotide sequence ID" value="NZ_BAGZ01000005.1"/>
</dbReference>
<keyword evidence="6" id="KW-0067">ATP-binding</keyword>
<keyword evidence="12" id="KW-1185">Reference proteome</keyword>
<dbReference type="STRING" id="100225.SAMN05421595_1074"/>
<keyword evidence="5 11" id="KW-0418">Kinase</keyword>
<dbReference type="AlphaFoldDB" id="K6W603"/>
<dbReference type="InterPro" id="IPR050660">
    <property type="entry name" value="NEK_Ser/Thr_kinase"/>
</dbReference>
<organism evidence="11 12">
    <name type="scientific">Austwickia chelonae NBRC 105200</name>
    <dbReference type="NCBI Taxonomy" id="1184607"/>
    <lineage>
        <taxon>Bacteria</taxon>
        <taxon>Bacillati</taxon>
        <taxon>Actinomycetota</taxon>
        <taxon>Actinomycetes</taxon>
        <taxon>Micrococcales</taxon>
        <taxon>Dermatophilaceae</taxon>
        <taxon>Austwickia</taxon>
    </lineage>
</organism>
<feature type="compositionally biased region" description="Polar residues" evidence="9">
    <location>
        <begin position="398"/>
        <end position="423"/>
    </location>
</feature>
<dbReference type="PROSITE" id="PS50011">
    <property type="entry name" value="PROTEIN_KINASE_DOM"/>
    <property type="match status" value="1"/>
</dbReference>
<dbReference type="Proteomes" id="UP000008495">
    <property type="component" value="Unassembled WGS sequence"/>
</dbReference>
<evidence type="ECO:0000256" key="9">
    <source>
        <dbReference type="SAM" id="MobiDB-lite"/>
    </source>
</evidence>
<evidence type="ECO:0000256" key="3">
    <source>
        <dbReference type="ARBA" id="ARBA00022679"/>
    </source>
</evidence>
<evidence type="ECO:0000256" key="2">
    <source>
        <dbReference type="ARBA" id="ARBA00022527"/>
    </source>
</evidence>
<dbReference type="Gene3D" id="1.10.510.10">
    <property type="entry name" value="Transferase(Phosphotransferase) domain 1"/>
    <property type="match status" value="1"/>
</dbReference>
<dbReference type="InterPro" id="IPR011009">
    <property type="entry name" value="Kinase-like_dom_sf"/>
</dbReference>
<feature type="compositionally biased region" description="Low complexity" evidence="9">
    <location>
        <begin position="379"/>
        <end position="397"/>
    </location>
</feature>
<gene>
    <name evidence="11" type="ORF">AUCHE_05_01620</name>
</gene>
<reference evidence="11 12" key="1">
    <citation type="submission" date="2012-08" db="EMBL/GenBank/DDBJ databases">
        <title>Whole genome shotgun sequence of Austwickia chelonae NBRC 105200.</title>
        <authorList>
            <person name="Yoshida I."/>
            <person name="Hosoyama A."/>
            <person name="Tsuchikane K."/>
            <person name="Katsumata H."/>
            <person name="Ando Y."/>
            <person name="Ohji S."/>
            <person name="Hamada M."/>
            <person name="Tamura T."/>
            <person name="Yamazoe A."/>
            <person name="Yamazaki S."/>
            <person name="Fujita N."/>
        </authorList>
    </citation>
    <scope>NUCLEOTIDE SEQUENCE [LARGE SCALE GENOMIC DNA]</scope>
    <source>
        <strain evidence="11 12">NBRC 105200</strain>
    </source>
</reference>
<keyword evidence="4" id="KW-0547">Nucleotide-binding</keyword>
<dbReference type="PANTHER" id="PTHR43671">
    <property type="entry name" value="SERINE/THREONINE-PROTEIN KINASE NEK"/>
    <property type="match status" value="1"/>
</dbReference>
<dbReference type="OrthoDB" id="3778994at2"/>
<evidence type="ECO:0000313" key="11">
    <source>
        <dbReference type="EMBL" id="GAB77257.1"/>
    </source>
</evidence>
<dbReference type="EC" id="2.7.11.1" evidence="1"/>
<evidence type="ECO:0000259" key="10">
    <source>
        <dbReference type="PROSITE" id="PS50011"/>
    </source>
</evidence>
<proteinExistence type="predicted"/>